<evidence type="ECO:0000313" key="1">
    <source>
        <dbReference type="EMBL" id="KAF7990728.1"/>
    </source>
</evidence>
<dbReference type="AlphaFoldDB" id="A0A834XQI4"/>
<dbReference type="Proteomes" id="UP000639338">
    <property type="component" value="Unassembled WGS sequence"/>
</dbReference>
<keyword evidence="2" id="KW-1185">Reference proteome</keyword>
<evidence type="ECO:0000313" key="2">
    <source>
        <dbReference type="Proteomes" id="UP000639338"/>
    </source>
</evidence>
<comment type="caution">
    <text evidence="1">The sequence shown here is derived from an EMBL/GenBank/DDBJ whole genome shotgun (WGS) entry which is preliminary data.</text>
</comment>
<accession>A0A834XQI4</accession>
<reference evidence="1 2" key="1">
    <citation type="submission" date="2020-08" db="EMBL/GenBank/DDBJ databases">
        <title>Aphidius gifuensis genome sequencing and assembly.</title>
        <authorList>
            <person name="Du Z."/>
        </authorList>
    </citation>
    <scope>NUCLEOTIDE SEQUENCE [LARGE SCALE GENOMIC DNA]</scope>
    <source>
        <strain evidence="1">YNYX2018</strain>
        <tissue evidence="1">Adults</tissue>
    </source>
</reference>
<protein>
    <recommendedName>
        <fullName evidence="3">MULE transposase domain-containing protein</fullName>
    </recommendedName>
</protein>
<dbReference type="EMBL" id="JACMRX010000004">
    <property type="protein sequence ID" value="KAF7990728.1"/>
    <property type="molecule type" value="Genomic_DNA"/>
</dbReference>
<evidence type="ECO:0008006" key="3">
    <source>
        <dbReference type="Google" id="ProtNLM"/>
    </source>
</evidence>
<dbReference type="OrthoDB" id="90756at2759"/>
<organism evidence="1 2">
    <name type="scientific">Aphidius gifuensis</name>
    <name type="common">Parasitoid wasp</name>
    <dbReference type="NCBI Taxonomy" id="684658"/>
    <lineage>
        <taxon>Eukaryota</taxon>
        <taxon>Metazoa</taxon>
        <taxon>Ecdysozoa</taxon>
        <taxon>Arthropoda</taxon>
        <taxon>Hexapoda</taxon>
        <taxon>Insecta</taxon>
        <taxon>Pterygota</taxon>
        <taxon>Neoptera</taxon>
        <taxon>Endopterygota</taxon>
        <taxon>Hymenoptera</taxon>
        <taxon>Apocrita</taxon>
        <taxon>Ichneumonoidea</taxon>
        <taxon>Braconidae</taxon>
        <taxon>Aphidiinae</taxon>
        <taxon>Aphidius</taxon>
    </lineage>
</organism>
<gene>
    <name evidence="1" type="ORF">HCN44_000533</name>
</gene>
<name>A0A834XQI4_APHGI</name>
<sequence length="369" mass="44027">MYRQYTRIKSLLEFENFQEDLYQMMLNNPDKSLAEVYDTIIKRYKNIEYDFPFARAEAIMKNVRDGYYPDDPWTLKEYTNELLSNRWKNLLTEWQDVTMSVHTILSYDKMSWVTVFADYQIIQTLLNYHDFKIHIDVFNCNTLPVFHQIVTVLVLIDNSFFPIAWSLMEKTTIAAYTTVFQTLKIVHGAMMEPKRILIDFFEISLSKAINECFPTTTIVCNFPHHTRSLERRLEKLRGIRLLNEMKRCEKASGVFKLLTNLAKLPPDEIKNAFTELIKTDDVDIDFYFAELFKHYRQWWLDIVTPQRYSVYGHDDLINASTKDAEKIKNSLLWGPFRVWQFTERLMQVFILLRKELNSRNEEISISFLN</sequence>
<proteinExistence type="predicted"/>